<dbReference type="InterPro" id="IPR024185">
    <property type="entry name" value="FTHF_cligase-like_sf"/>
</dbReference>
<dbReference type="DNASU" id="3837059"/>
<dbReference type="PATRIC" id="fig|269796.9.peg.3724"/>
<feature type="domain" description="LUD" evidence="1">
    <location>
        <begin position="130"/>
        <end position="220"/>
    </location>
</feature>
<dbReference type="HOGENOM" id="CLU_090664_3_0_5"/>
<dbReference type="PhylomeDB" id="Q2RN98"/>
<reference evidence="2 3" key="1">
    <citation type="journal article" date="2011" name="Stand. Genomic Sci.">
        <title>Complete genome sequence of Rhodospirillum rubrum type strain (S1).</title>
        <authorList>
            <person name="Munk A.C."/>
            <person name="Copeland A."/>
            <person name="Lucas S."/>
            <person name="Lapidus A."/>
            <person name="Del Rio T.G."/>
            <person name="Barry K."/>
            <person name="Detter J.C."/>
            <person name="Hammon N."/>
            <person name="Israni S."/>
            <person name="Pitluck S."/>
            <person name="Brettin T."/>
            <person name="Bruce D."/>
            <person name="Han C."/>
            <person name="Tapia R."/>
            <person name="Gilna P."/>
            <person name="Schmutz J."/>
            <person name="Larimer F."/>
            <person name="Land M."/>
            <person name="Kyrpides N.C."/>
            <person name="Mavromatis K."/>
            <person name="Richardson P."/>
            <person name="Rohde M."/>
            <person name="Goker M."/>
            <person name="Klenk H.P."/>
            <person name="Zhang Y."/>
            <person name="Roberts G.P."/>
            <person name="Reslewic S."/>
            <person name="Schwartz D.C."/>
        </authorList>
    </citation>
    <scope>NUCLEOTIDE SEQUENCE [LARGE SCALE GENOMIC DNA]</scope>
    <source>
        <strain evidence="3">ATCC 11170 / ATH 1.1.1 / DSM 467 / LMG 4362 / NCIMB 8255 / S1</strain>
    </source>
</reference>
<accession>Q2RN98</accession>
<dbReference type="InterPro" id="IPR003741">
    <property type="entry name" value="LUD_dom"/>
</dbReference>
<dbReference type="EnsemblBacteria" id="ABC24397">
    <property type="protein sequence ID" value="ABC24397"/>
    <property type="gene ID" value="Rru_A3603"/>
</dbReference>
<dbReference type="PANTHER" id="PTHR43682">
    <property type="entry name" value="LACTATE UTILIZATION PROTEIN C"/>
    <property type="match status" value="1"/>
</dbReference>
<dbReference type="InterPro" id="IPR037171">
    <property type="entry name" value="NagB/RpiA_transferase-like"/>
</dbReference>
<dbReference type="AlphaFoldDB" id="Q2RN98"/>
<gene>
    <name evidence="2" type="ordered locus">Rru_A3603</name>
</gene>
<proteinExistence type="predicted"/>
<evidence type="ECO:0000313" key="2">
    <source>
        <dbReference type="EMBL" id="ABC24397.1"/>
    </source>
</evidence>
<dbReference type="Proteomes" id="UP000001929">
    <property type="component" value="Chromosome"/>
</dbReference>
<sequence length="224" mass="23513">MTSARDSVLGSIRRGLRRGPLTGAAAEALRARLANPPPGPLPERAKGAGEDRLARFIDMAERVSASVARVQGLDQLAPALAEYLKAHNLPTTVVASDDAILDGLADHPMLTVRRGLPTPGDTVAVVPAFGAIAETGTLALRSGSERASTLNFLPDTHVVVLRAADLVGGLEEIWARLRAEGQGALPRTINFITGPSRTGDIEQTIQLGAHGPLRLHILIVDESA</sequence>
<dbReference type="PANTHER" id="PTHR43682:SF1">
    <property type="entry name" value="LACTATE UTILIZATION PROTEIN C"/>
    <property type="match status" value="1"/>
</dbReference>
<dbReference type="KEGG" id="rru:Rru_A3603"/>
<dbReference type="Pfam" id="PF02589">
    <property type="entry name" value="LUD_dom"/>
    <property type="match status" value="1"/>
</dbReference>
<dbReference type="RefSeq" id="WP_011391350.1">
    <property type="nucleotide sequence ID" value="NC_007643.1"/>
</dbReference>
<dbReference type="SUPFAM" id="SSF100950">
    <property type="entry name" value="NagB/RpiA/CoA transferase-like"/>
    <property type="match status" value="1"/>
</dbReference>
<dbReference type="STRING" id="269796.Rru_A3603"/>
<protein>
    <recommendedName>
        <fullName evidence="1">LUD domain-containing protein</fullName>
    </recommendedName>
</protein>
<evidence type="ECO:0000259" key="1">
    <source>
        <dbReference type="Pfam" id="PF02589"/>
    </source>
</evidence>
<name>Q2RN98_RHORT</name>
<dbReference type="Gene3D" id="3.40.50.10420">
    <property type="entry name" value="NagB/RpiA/CoA transferase-like"/>
    <property type="match status" value="1"/>
</dbReference>
<organism evidence="2 3">
    <name type="scientific">Rhodospirillum rubrum (strain ATCC 11170 / ATH 1.1.1 / DSM 467 / LMG 4362 / NCIMB 8255 / S1)</name>
    <dbReference type="NCBI Taxonomy" id="269796"/>
    <lineage>
        <taxon>Bacteria</taxon>
        <taxon>Pseudomonadati</taxon>
        <taxon>Pseudomonadota</taxon>
        <taxon>Alphaproteobacteria</taxon>
        <taxon>Rhodospirillales</taxon>
        <taxon>Rhodospirillaceae</taxon>
        <taxon>Rhodospirillum</taxon>
    </lineage>
</organism>
<dbReference type="EMBL" id="CP000230">
    <property type="protein sequence ID" value="ABC24397.1"/>
    <property type="molecule type" value="Genomic_DNA"/>
</dbReference>
<keyword evidence="3" id="KW-1185">Reference proteome</keyword>
<evidence type="ECO:0000313" key="3">
    <source>
        <dbReference type="Proteomes" id="UP000001929"/>
    </source>
</evidence>
<dbReference type="eggNOG" id="COG1556">
    <property type="taxonomic scope" value="Bacteria"/>
</dbReference>